<feature type="domain" description="TQO small subunit DoxD" evidence="2">
    <location>
        <begin position="24"/>
        <end position="171"/>
    </location>
</feature>
<dbReference type="PANTHER" id="PTHR39157">
    <property type="entry name" value="INTEGRAL MEMBRANE PROTEIN-RELATED"/>
    <property type="match status" value="1"/>
</dbReference>
<organism evidence="3 4">
    <name type="scientific">Candidatus Lloydbacteria bacterium RIFCSPHIGHO2_01_FULL_41_20</name>
    <dbReference type="NCBI Taxonomy" id="1798657"/>
    <lineage>
        <taxon>Bacteria</taxon>
        <taxon>Candidatus Lloydiibacteriota</taxon>
    </lineage>
</organism>
<proteinExistence type="predicted"/>
<dbReference type="EMBL" id="MHLH01000002">
    <property type="protein sequence ID" value="OGZ04745.1"/>
    <property type="molecule type" value="Genomic_DNA"/>
</dbReference>
<keyword evidence="1" id="KW-1133">Transmembrane helix</keyword>
<protein>
    <submittedName>
        <fullName evidence="3">DoxX family protein</fullName>
    </submittedName>
</protein>
<sequence length="179" mass="19920">MKHYIIEESAFSHFFLSSTKSSIFWLVVRIYVGWEWLVAGWEKIQNPAWVGTSAGQAMTGFIQGALTKTSGPHPDVQGWYADFLSNMVLPHVVGWSSLIAYGEFLVGLGLITGTIVGISAFFGLFMNFNFLMAGTVSINPILFTLSIGLILAWRVAGYIGLDYFVLPLLSKYFRPKVHE</sequence>
<name>A0A1G2CTL8_9BACT</name>
<dbReference type="Pfam" id="PF04173">
    <property type="entry name" value="DoxD"/>
    <property type="match status" value="1"/>
</dbReference>
<evidence type="ECO:0000313" key="3">
    <source>
        <dbReference type="EMBL" id="OGZ04745.1"/>
    </source>
</evidence>
<dbReference type="InterPro" id="IPR007301">
    <property type="entry name" value="DoxD"/>
</dbReference>
<dbReference type="PANTHER" id="PTHR39157:SF1">
    <property type="entry name" value="DOXX FAMILY PROTEIN"/>
    <property type="match status" value="1"/>
</dbReference>
<keyword evidence="1" id="KW-0812">Transmembrane</keyword>
<gene>
    <name evidence="3" type="ORF">A2648_02800</name>
</gene>
<evidence type="ECO:0000256" key="1">
    <source>
        <dbReference type="SAM" id="Phobius"/>
    </source>
</evidence>
<dbReference type="Proteomes" id="UP000178841">
    <property type="component" value="Unassembled WGS sequence"/>
</dbReference>
<evidence type="ECO:0000313" key="4">
    <source>
        <dbReference type="Proteomes" id="UP000178841"/>
    </source>
</evidence>
<accession>A0A1G2CTL8</accession>
<dbReference type="STRING" id="1798657.A2648_02800"/>
<feature type="transmembrane region" description="Helical" evidence="1">
    <location>
        <begin position="140"/>
        <end position="166"/>
    </location>
</feature>
<comment type="caution">
    <text evidence="3">The sequence shown here is derived from an EMBL/GenBank/DDBJ whole genome shotgun (WGS) entry which is preliminary data.</text>
</comment>
<keyword evidence="1" id="KW-0472">Membrane</keyword>
<reference evidence="3 4" key="1">
    <citation type="journal article" date="2016" name="Nat. Commun.">
        <title>Thousands of microbial genomes shed light on interconnected biogeochemical processes in an aquifer system.</title>
        <authorList>
            <person name="Anantharaman K."/>
            <person name="Brown C.T."/>
            <person name="Hug L.A."/>
            <person name="Sharon I."/>
            <person name="Castelle C.J."/>
            <person name="Probst A.J."/>
            <person name="Thomas B.C."/>
            <person name="Singh A."/>
            <person name="Wilkins M.J."/>
            <person name="Karaoz U."/>
            <person name="Brodie E.L."/>
            <person name="Williams K.H."/>
            <person name="Hubbard S.S."/>
            <person name="Banfield J.F."/>
        </authorList>
    </citation>
    <scope>NUCLEOTIDE SEQUENCE [LARGE SCALE GENOMIC DNA]</scope>
</reference>
<feature type="transmembrane region" description="Helical" evidence="1">
    <location>
        <begin position="104"/>
        <end position="128"/>
    </location>
</feature>
<dbReference type="AlphaFoldDB" id="A0A1G2CTL8"/>
<evidence type="ECO:0000259" key="2">
    <source>
        <dbReference type="Pfam" id="PF04173"/>
    </source>
</evidence>